<dbReference type="Proteomes" id="UP000761423">
    <property type="component" value="Unassembled WGS sequence"/>
</dbReference>
<comment type="caution">
    <text evidence="3">The sequence shown here is derived from an EMBL/GenBank/DDBJ whole genome shotgun (WGS) entry which is preliminary data.</text>
</comment>
<evidence type="ECO:0000313" key="4">
    <source>
        <dbReference type="Proteomes" id="UP000761423"/>
    </source>
</evidence>
<keyword evidence="4" id="KW-1185">Reference proteome</keyword>
<evidence type="ECO:0000256" key="1">
    <source>
        <dbReference type="SAM" id="SignalP"/>
    </source>
</evidence>
<evidence type="ECO:0000259" key="2">
    <source>
        <dbReference type="PROSITE" id="PS51352"/>
    </source>
</evidence>
<proteinExistence type="predicted"/>
<feature type="chain" id="PRO_5046364039" evidence="1">
    <location>
        <begin position="20"/>
        <end position="232"/>
    </location>
</feature>
<dbReference type="InterPro" id="IPR013766">
    <property type="entry name" value="Thioredoxin_domain"/>
</dbReference>
<dbReference type="Pfam" id="PF00578">
    <property type="entry name" value="AhpC-TSA"/>
    <property type="match status" value="1"/>
</dbReference>
<dbReference type="InterPro" id="IPR000866">
    <property type="entry name" value="AhpC/TSA"/>
</dbReference>
<feature type="domain" description="Thioredoxin" evidence="2">
    <location>
        <begin position="65"/>
        <end position="216"/>
    </location>
</feature>
<dbReference type="RefSeq" id="WP_166236671.1">
    <property type="nucleotide sequence ID" value="NZ_JAAJBV010000005.1"/>
</dbReference>
<protein>
    <submittedName>
        <fullName evidence="3">Redoxin domain-containing protein</fullName>
    </submittedName>
</protein>
<dbReference type="Gene3D" id="3.40.30.10">
    <property type="entry name" value="Glutaredoxin"/>
    <property type="match status" value="1"/>
</dbReference>
<reference evidence="3 4" key="1">
    <citation type="submission" date="2020-02" db="EMBL/GenBank/DDBJ databases">
        <authorList>
            <person name="Chen W.-M."/>
        </authorList>
    </citation>
    <scope>NUCLEOTIDE SEQUENCE [LARGE SCALE GENOMIC DNA]</scope>
    <source>
        <strain evidence="3 4">TWA-26</strain>
    </source>
</reference>
<dbReference type="InterPro" id="IPR036249">
    <property type="entry name" value="Thioredoxin-like_sf"/>
</dbReference>
<dbReference type="PROSITE" id="PS51352">
    <property type="entry name" value="THIOREDOXIN_2"/>
    <property type="match status" value="1"/>
</dbReference>
<sequence>MKKLYLLPLFIFYSLTSFATKDTIVPFSSAVKKNIKNFISYSNKAYNKKDYEKATYLYDSLVNHTLIGTQFDDFTFKRIGKKKLQLSTIKIPTLIFTYASWCVMEKGEIPALNKMALDYKGKIKIIVLFWNKKKDMKKIARKFNSQIDVCYAHESYANDCITIKLLKKTFGFPTSYYIDANRTVVDIKKRIVKPDYKTTFNVSYENCLTVLNEDINTLLVSNSFNESRLATH</sequence>
<evidence type="ECO:0000313" key="3">
    <source>
        <dbReference type="EMBL" id="NHM04628.1"/>
    </source>
</evidence>
<organism evidence="3 4">
    <name type="scientific">Flavobacterium celericrescens</name>
    <dbReference type="NCBI Taxonomy" id="2709780"/>
    <lineage>
        <taxon>Bacteria</taxon>
        <taxon>Pseudomonadati</taxon>
        <taxon>Bacteroidota</taxon>
        <taxon>Flavobacteriia</taxon>
        <taxon>Flavobacteriales</taxon>
        <taxon>Flavobacteriaceae</taxon>
        <taxon>Flavobacterium</taxon>
    </lineage>
</organism>
<gene>
    <name evidence="3" type="ORF">G4L40_07915</name>
</gene>
<dbReference type="EMBL" id="JAAJBV010000005">
    <property type="protein sequence ID" value="NHM04628.1"/>
    <property type="molecule type" value="Genomic_DNA"/>
</dbReference>
<name>A0ABX0IBU1_9FLAO</name>
<accession>A0ABX0IBU1</accession>
<feature type="signal peptide" evidence="1">
    <location>
        <begin position="1"/>
        <end position="19"/>
    </location>
</feature>
<dbReference type="SUPFAM" id="SSF52833">
    <property type="entry name" value="Thioredoxin-like"/>
    <property type="match status" value="1"/>
</dbReference>
<keyword evidence="1" id="KW-0732">Signal</keyword>